<comment type="caution">
    <text evidence="2">The sequence shown here is derived from an EMBL/GenBank/DDBJ whole genome shotgun (WGS) entry which is preliminary data.</text>
</comment>
<dbReference type="AlphaFoldDB" id="A0A1V9AC43"/>
<dbReference type="Proteomes" id="UP000192591">
    <property type="component" value="Unassembled WGS sequence"/>
</dbReference>
<dbReference type="RefSeq" id="WP_081190143.1">
    <property type="nucleotide sequence ID" value="NZ_MWIH01000002.1"/>
</dbReference>
<dbReference type="PANTHER" id="PTHR43252:SF6">
    <property type="entry name" value="NEGATIVE TRANSCRIPTION REGULATOR PADR"/>
    <property type="match status" value="1"/>
</dbReference>
<proteinExistence type="predicted"/>
<dbReference type="Gene3D" id="1.10.10.10">
    <property type="entry name" value="Winged helix-like DNA-binding domain superfamily/Winged helix DNA-binding domain"/>
    <property type="match status" value="1"/>
</dbReference>
<dbReference type="InterPro" id="IPR036390">
    <property type="entry name" value="WH_DNA-bd_sf"/>
</dbReference>
<evidence type="ECO:0000256" key="1">
    <source>
        <dbReference type="SAM" id="MobiDB-lite"/>
    </source>
</evidence>
<dbReference type="STRING" id="1962155.B1813_00910"/>
<dbReference type="PANTHER" id="PTHR43252">
    <property type="entry name" value="TRANSCRIPTIONAL REGULATOR YQJI"/>
    <property type="match status" value="1"/>
</dbReference>
<protein>
    <submittedName>
        <fullName evidence="2">Transcriptional regulator</fullName>
    </submittedName>
</protein>
<gene>
    <name evidence="2" type="ORF">B1813_00910</name>
</gene>
<organism evidence="2 3">
    <name type="scientific">Saccharomonospora piscinae</name>
    <dbReference type="NCBI Taxonomy" id="687388"/>
    <lineage>
        <taxon>Bacteria</taxon>
        <taxon>Bacillati</taxon>
        <taxon>Actinomycetota</taxon>
        <taxon>Actinomycetes</taxon>
        <taxon>Pseudonocardiales</taxon>
        <taxon>Pseudonocardiaceae</taxon>
        <taxon>Saccharomonospora</taxon>
    </lineage>
</organism>
<name>A0A1V9AC43_SACPI</name>
<reference evidence="2 3" key="1">
    <citation type="submission" date="2017-02" db="EMBL/GenBank/DDBJ databases">
        <title>Draft genome of Saccharomonospora sp. 154.</title>
        <authorList>
            <person name="Alonso-Carmona G.S."/>
            <person name="De La Haba R."/>
            <person name="Vera-Gargallo B."/>
            <person name="Sandoval-Trujillo A.H."/>
            <person name="Ramirez-Duran N."/>
            <person name="Ventosa A."/>
        </authorList>
    </citation>
    <scope>NUCLEOTIDE SEQUENCE [LARGE SCALE GENOMIC DNA]</scope>
    <source>
        <strain evidence="2 3">LRS4.154</strain>
    </source>
</reference>
<dbReference type="InterPro" id="IPR036388">
    <property type="entry name" value="WH-like_DNA-bd_sf"/>
</dbReference>
<evidence type="ECO:0000313" key="3">
    <source>
        <dbReference type="Proteomes" id="UP000192591"/>
    </source>
</evidence>
<feature type="region of interest" description="Disordered" evidence="1">
    <location>
        <begin position="178"/>
        <end position="199"/>
    </location>
</feature>
<keyword evidence="3" id="KW-1185">Reference proteome</keyword>
<dbReference type="EMBL" id="MWIH01000002">
    <property type="protein sequence ID" value="OQO94697.1"/>
    <property type="molecule type" value="Genomic_DNA"/>
</dbReference>
<dbReference type="SUPFAM" id="SSF46785">
    <property type="entry name" value="Winged helix' DNA-binding domain"/>
    <property type="match status" value="1"/>
</dbReference>
<accession>A0A1V9AC43</accession>
<sequence length="199" mass="21181">MRNFILGLLLLHPLSLYEVHARFAGGLAHIYAASYGSIHRSLTQLVARGDIEPEAAAPTARNRKRYVVTDQGKRTWLAWMKESPGGEGVEVAALARVFLLGLVEDRRERLSILAALREHALAEHEALLGVDRDAGAAENTGAAEDTEDTAGARYRAATLAYGVATSKGLVDWLDAIATDDPAPAAPATPATASTTGGRR</sequence>
<evidence type="ECO:0000313" key="2">
    <source>
        <dbReference type="EMBL" id="OQO94697.1"/>
    </source>
</evidence>